<evidence type="ECO:0000313" key="1">
    <source>
        <dbReference type="EMBL" id="TNN42984.1"/>
    </source>
</evidence>
<sequence length="106" mass="11783">MKLPKANGYGKRRLLTLLRPGLPLLHVLHEQVERLRLDELLHKVPRGLGVDGLVEAPLLEHALAAAAPVLHVGAVVAHGPHEEMQEGLRHDAVHLLHRWNGRGRED</sequence>
<gene>
    <name evidence="1" type="ORF">EYF80_046838</name>
</gene>
<organism evidence="1 2">
    <name type="scientific">Liparis tanakae</name>
    <name type="common">Tanaka's snailfish</name>
    <dbReference type="NCBI Taxonomy" id="230148"/>
    <lineage>
        <taxon>Eukaryota</taxon>
        <taxon>Metazoa</taxon>
        <taxon>Chordata</taxon>
        <taxon>Craniata</taxon>
        <taxon>Vertebrata</taxon>
        <taxon>Euteleostomi</taxon>
        <taxon>Actinopterygii</taxon>
        <taxon>Neopterygii</taxon>
        <taxon>Teleostei</taxon>
        <taxon>Neoteleostei</taxon>
        <taxon>Acanthomorphata</taxon>
        <taxon>Eupercaria</taxon>
        <taxon>Perciformes</taxon>
        <taxon>Cottioidei</taxon>
        <taxon>Cottales</taxon>
        <taxon>Liparidae</taxon>
        <taxon>Liparis</taxon>
    </lineage>
</organism>
<protein>
    <submittedName>
        <fullName evidence="1">Uncharacterized protein</fullName>
    </submittedName>
</protein>
<name>A0A4Z2FQI9_9TELE</name>
<accession>A0A4Z2FQI9</accession>
<evidence type="ECO:0000313" key="2">
    <source>
        <dbReference type="Proteomes" id="UP000314294"/>
    </source>
</evidence>
<dbReference type="EMBL" id="SRLO01000999">
    <property type="protein sequence ID" value="TNN42984.1"/>
    <property type="molecule type" value="Genomic_DNA"/>
</dbReference>
<dbReference type="AlphaFoldDB" id="A0A4Z2FQI9"/>
<reference evidence="1 2" key="1">
    <citation type="submission" date="2019-03" db="EMBL/GenBank/DDBJ databases">
        <title>First draft genome of Liparis tanakae, snailfish: a comprehensive survey of snailfish specific genes.</title>
        <authorList>
            <person name="Kim W."/>
            <person name="Song I."/>
            <person name="Jeong J.-H."/>
            <person name="Kim D."/>
            <person name="Kim S."/>
            <person name="Ryu S."/>
            <person name="Song J.Y."/>
            <person name="Lee S.K."/>
        </authorList>
    </citation>
    <scope>NUCLEOTIDE SEQUENCE [LARGE SCALE GENOMIC DNA]</scope>
    <source>
        <tissue evidence="1">Muscle</tissue>
    </source>
</reference>
<dbReference type="Proteomes" id="UP000314294">
    <property type="component" value="Unassembled WGS sequence"/>
</dbReference>
<keyword evidence="2" id="KW-1185">Reference proteome</keyword>
<proteinExistence type="predicted"/>
<comment type="caution">
    <text evidence="1">The sequence shown here is derived from an EMBL/GenBank/DDBJ whole genome shotgun (WGS) entry which is preliminary data.</text>
</comment>